<evidence type="ECO:0000256" key="1">
    <source>
        <dbReference type="PROSITE-ProRule" id="PRU00047"/>
    </source>
</evidence>
<reference evidence="5" key="1">
    <citation type="submission" date="2023-10" db="EMBL/GenBank/DDBJ databases">
        <authorList>
            <person name="Chen Y."/>
            <person name="Shah S."/>
            <person name="Dougan E. K."/>
            <person name="Thang M."/>
            <person name="Chan C."/>
        </authorList>
    </citation>
    <scope>NUCLEOTIDE SEQUENCE [LARGE SCALE GENOMIC DNA]</scope>
</reference>
<feature type="compositionally biased region" description="Basic and acidic residues" evidence="3">
    <location>
        <begin position="359"/>
        <end position="371"/>
    </location>
</feature>
<sequence>MVAEPWSRPSQSTGSGAAAPDPAGGAESPSSLGRPAGAGAAAGPAGPSGGGGDEWELLEVHQGWRRVARSLRKLSRLSRTWAALGQHLKERMHALEQQMRAMAQELQNRQQRENDLTAEVQRLGRAAEARPRVEGPVLQPRAESLVDTRTLGRPDVFTGEEHKWNDWKVIFKAYCGVVNADLLAGMRLAESADEASVQIDDFIEEDMRQASQQLCCILLILCRQHPLTTIVNAGENEGFQAWRRLVEYYEPNARSRIAGQLLNLLNFTFAGDVEDQLALFERELLRYEQRSGEAIAASMRIGIVLRQLEEDPLRQHLLLNATRLVGWQDFRCEVTGVRRAQSAIAPVPVPMDLSAFTKGDGKGKSRGDGKGKGKSSGKGKSKGDSKGKSKSDGKGKTGSKSHGQQLGPLCWGCGGRGHTQRECPSKRRGALASMEQTLARINASQSTSATAPSAASSISTAATTRLSPATAMSGASSRQVVALYLGDADEQADVVDSAIGAALDLNMTRGNSDGEEVELNGILRVGIDSCAAASLLPRGSCADYLVHEGGRVRAAKFRVADVSKPLLSATEMVDSGHRLVFDLEGGQDISYAYHKTSGDVVKFCRRSKVYEMDMHVDPYVPEVCPVEVAGHAPPEGAAGQPGAAREEVAEGPPARPAREPAAPTAAERAAHEVLHEPYRARCRECVSSRGLSTGRQTKDRQESALAAVGVDYGYLGEREDATPLLVGKDSKQRWFHASVVPSKGAQRPGPAKSWSRRLASAGHKRFVFRSDGEAPLVALKTRIGAKLKEEHGVETAPEESAVGDSQGNGLAEHAVREVKAKVRAARAQVGDLGVSIGIEHRVTPWMVEFAAMSINLGRRGAGGRASWELRRGRPFNKDLACFSEKVLYLPGGKRKAGIEDKFLAGLYLGPTLRTDEVYIGTELGVLRARTSKRLTVEHRADKGLLNSLAGKPWALVPTDMAVNEVPVAIEIRAPVPAPVAPVGGPLAPIPEAEDLPPRATRVGRPPAGPRAIYIRKGVEIAKYSERCHGCTAILNGARAQAHSAERRARLEQAMQDDEEAKQRLEDARERKRHRTDVAGPVYQEGGSSGSGGPAPAQQVPPAPEAAAAADVAMAPAPRDPGDDNMQEEIGALLLSLGYSGRMADVMEVFCPNRLVGFAPLFGLVHGGSFDLRLIEHYEVYFILGSPRCAPFSMLKYLNEDTEKQREAYAIGYEHLRFVLVLYTLQVKNDRTFLHEHPWSADSWGLDIVKDVMALPGVEVGRGDQRVFGLVVADARGDRLAKKPTGWMSNNKEVLDEVCKRCPNDTGVGSKHEHSTFVGRNMRVAERCPVKLLRAILRGLRRHLGNKKVLTLSALDAGPNVGDEEISLKDFVGRWRDALRTEFYDDLAGLPLPHAGESREALGHGFHGAAWAVYIKLPDEDPMSQEIGTRGLLRMALYGARDAGQNFELATAETVIGAGCDQSAFSPCVYCRKDLQVSFFHRGDDFVLEGSRGGTESICEALKTKFIVKDRGVLGPAPTDAKEITCLNRVVPWRDRSSQGGEAIECEADPRRAQTLRAQLGLSQKLTPEVERELNEHEAAEYRSACMRLGYLALDRPEVQFTAKRAPAVMDIHSDTDWAGCPITRRSASSVVIKHGQHLIVTASTTQIPISMSSGEAEFSGCVRAASRAIGMQSLCQGLGREVSLRIWSDSAAALGIMQRRGRGKVRHLETPTLRVQKALKDGRFQPAKVPGKSNPADLGTKFLDQAAMLRGLKMMNVELSDAPLSSALQAKV</sequence>
<name>A0ABN9XFE9_9DINO</name>
<keyword evidence="1" id="KW-0862">Zinc</keyword>
<feature type="region of interest" description="Disordered" evidence="3">
    <location>
        <begin position="631"/>
        <end position="666"/>
    </location>
</feature>
<feature type="region of interest" description="Disordered" evidence="3">
    <location>
        <begin position="351"/>
        <end position="408"/>
    </location>
</feature>
<protein>
    <recommendedName>
        <fullName evidence="4">CCHC-type domain-containing protein</fullName>
    </recommendedName>
</protein>
<dbReference type="PROSITE" id="PS50158">
    <property type="entry name" value="ZF_CCHC"/>
    <property type="match status" value="1"/>
</dbReference>
<accession>A0ABN9XFE9</accession>
<keyword evidence="1" id="KW-0479">Metal-binding</keyword>
<feature type="region of interest" description="Disordered" evidence="3">
    <location>
        <begin position="1"/>
        <end position="54"/>
    </location>
</feature>
<dbReference type="SUPFAM" id="SSF57756">
    <property type="entry name" value="Retrovirus zinc finger-like domains"/>
    <property type="match status" value="1"/>
</dbReference>
<feature type="compositionally biased region" description="Low complexity" evidence="3">
    <location>
        <begin position="1104"/>
        <end position="1116"/>
    </location>
</feature>
<keyword evidence="2" id="KW-0175">Coiled coil</keyword>
<feature type="compositionally biased region" description="Basic and acidic residues" evidence="3">
    <location>
        <begin position="1060"/>
        <end position="1069"/>
    </location>
</feature>
<feature type="domain" description="CCHC-type" evidence="4">
    <location>
        <begin position="410"/>
        <end position="425"/>
    </location>
</feature>
<keyword evidence="1" id="KW-0863">Zinc-finger</keyword>
<evidence type="ECO:0000313" key="6">
    <source>
        <dbReference type="Proteomes" id="UP001189429"/>
    </source>
</evidence>
<evidence type="ECO:0000313" key="5">
    <source>
        <dbReference type="EMBL" id="CAK0898389.1"/>
    </source>
</evidence>
<dbReference type="SMART" id="SM00343">
    <property type="entry name" value="ZnF_C2HC"/>
    <property type="match status" value="1"/>
</dbReference>
<feature type="compositionally biased region" description="Low complexity" evidence="3">
    <location>
        <begin position="631"/>
        <end position="643"/>
    </location>
</feature>
<comment type="caution">
    <text evidence="5">The sequence shown here is derived from an EMBL/GenBank/DDBJ whole genome shotgun (WGS) entry which is preliminary data.</text>
</comment>
<feature type="compositionally biased region" description="Low complexity" evidence="3">
    <location>
        <begin position="12"/>
        <end position="45"/>
    </location>
</feature>
<dbReference type="Proteomes" id="UP001189429">
    <property type="component" value="Unassembled WGS sequence"/>
</dbReference>
<keyword evidence="6" id="KW-1185">Reference proteome</keyword>
<proteinExistence type="predicted"/>
<dbReference type="CDD" id="cd09272">
    <property type="entry name" value="RNase_HI_RT_Ty1"/>
    <property type="match status" value="1"/>
</dbReference>
<dbReference type="InterPro" id="IPR036875">
    <property type="entry name" value="Znf_CCHC_sf"/>
</dbReference>
<dbReference type="EMBL" id="CAUYUJ010020466">
    <property type="protein sequence ID" value="CAK0898389.1"/>
    <property type="molecule type" value="Genomic_DNA"/>
</dbReference>
<feature type="region of interest" description="Disordered" evidence="3">
    <location>
        <begin position="1045"/>
        <end position="1125"/>
    </location>
</feature>
<gene>
    <name evidence="5" type="ORF">PCOR1329_LOCUS76259</name>
</gene>
<feature type="compositionally biased region" description="Basic and acidic residues" evidence="3">
    <location>
        <begin position="381"/>
        <end position="395"/>
    </location>
</feature>
<organism evidence="5 6">
    <name type="scientific">Prorocentrum cordatum</name>
    <dbReference type="NCBI Taxonomy" id="2364126"/>
    <lineage>
        <taxon>Eukaryota</taxon>
        <taxon>Sar</taxon>
        <taxon>Alveolata</taxon>
        <taxon>Dinophyceae</taxon>
        <taxon>Prorocentrales</taxon>
        <taxon>Prorocentraceae</taxon>
        <taxon>Prorocentrum</taxon>
    </lineage>
</organism>
<evidence type="ECO:0000256" key="2">
    <source>
        <dbReference type="SAM" id="Coils"/>
    </source>
</evidence>
<evidence type="ECO:0000259" key="4">
    <source>
        <dbReference type="PROSITE" id="PS50158"/>
    </source>
</evidence>
<dbReference type="InterPro" id="IPR001878">
    <property type="entry name" value="Znf_CCHC"/>
</dbReference>
<feature type="coiled-coil region" evidence="2">
    <location>
        <begin position="85"/>
        <end position="119"/>
    </location>
</feature>
<evidence type="ECO:0000256" key="3">
    <source>
        <dbReference type="SAM" id="MobiDB-lite"/>
    </source>
</evidence>